<evidence type="ECO:0000313" key="2">
    <source>
        <dbReference type="EMBL" id="MFC5649987.1"/>
    </source>
</evidence>
<dbReference type="Proteomes" id="UP001596047">
    <property type="component" value="Unassembled WGS sequence"/>
</dbReference>
<gene>
    <name evidence="2" type="ORF">ACFPYJ_12825</name>
</gene>
<sequence>MKLVASRKVNYTVIILAVLLLSAVTYYFTVYNSVNKTIIETHAFYKVFDSEETMFNQADAVIIGSTNQNFDDRKHVTTTFASTGATQDFYTITNVQVDKILKGDVLINQTLQVGEPISYDQTLTGKSIITREGYKELKAGSKYLLFLKKNRQGLYFVMTAELGKYNVDNSDP</sequence>
<proteinExistence type="predicted"/>
<evidence type="ECO:0000256" key="1">
    <source>
        <dbReference type="SAM" id="Phobius"/>
    </source>
</evidence>
<organism evidence="2 3">
    <name type="scientific">Paenibacillus solisilvae</name>
    <dbReference type="NCBI Taxonomy" id="2486751"/>
    <lineage>
        <taxon>Bacteria</taxon>
        <taxon>Bacillati</taxon>
        <taxon>Bacillota</taxon>
        <taxon>Bacilli</taxon>
        <taxon>Bacillales</taxon>
        <taxon>Paenibacillaceae</taxon>
        <taxon>Paenibacillus</taxon>
    </lineage>
</organism>
<keyword evidence="1" id="KW-0472">Membrane</keyword>
<keyword evidence="3" id="KW-1185">Reference proteome</keyword>
<keyword evidence="1" id="KW-0812">Transmembrane</keyword>
<protein>
    <recommendedName>
        <fullName evidence="4">DUF5590 domain-containing protein</fullName>
    </recommendedName>
</protein>
<name>A0ABW0VVY3_9BACL</name>
<dbReference type="RefSeq" id="WP_379188538.1">
    <property type="nucleotide sequence ID" value="NZ_JBHSOW010000043.1"/>
</dbReference>
<dbReference type="EMBL" id="JBHSOW010000043">
    <property type="protein sequence ID" value="MFC5649987.1"/>
    <property type="molecule type" value="Genomic_DNA"/>
</dbReference>
<comment type="caution">
    <text evidence="2">The sequence shown here is derived from an EMBL/GenBank/DDBJ whole genome shotgun (WGS) entry which is preliminary data.</text>
</comment>
<evidence type="ECO:0000313" key="3">
    <source>
        <dbReference type="Proteomes" id="UP001596047"/>
    </source>
</evidence>
<feature type="transmembrane region" description="Helical" evidence="1">
    <location>
        <begin position="9"/>
        <end position="28"/>
    </location>
</feature>
<keyword evidence="1" id="KW-1133">Transmembrane helix</keyword>
<evidence type="ECO:0008006" key="4">
    <source>
        <dbReference type="Google" id="ProtNLM"/>
    </source>
</evidence>
<accession>A0ABW0VVY3</accession>
<reference evidence="3" key="1">
    <citation type="journal article" date="2019" name="Int. J. Syst. Evol. Microbiol.">
        <title>The Global Catalogue of Microorganisms (GCM) 10K type strain sequencing project: providing services to taxonomists for standard genome sequencing and annotation.</title>
        <authorList>
            <consortium name="The Broad Institute Genomics Platform"/>
            <consortium name="The Broad Institute Genome Sequencing Center for Infectious Disease"/>
            <person name="Wu L."/>
            <person name="Ma J."/>
        </authorList>
    </citation>
    <scope>NUCLEOTIDE SEQUENCE [LARGE SCALE GENOMIC DNA]</scope>
    <source>
        <strain evidence="3">CGMCC 1.3240</strain>
    </source>
</reference>